<proteinExistence type="predicted"/>
<gene>
    <name evidence="1" type="ORF">TNCV_2494611</name>
</gene>
<dbReference type="AlphaFoldDB" id="A0A8X6RS42"/>
<dbReference type="Proteomes" id="UP000887159">
    <property type="component" value="Unassembled WGS sequence"/>
</dbReference>
<sequence length="81" mass="9580">MYKEYMDGGQKLAINCKGKLTLTMRGERRLRRTVQLSLHRMGFDSHRPTRIPFLNTHHRGARPAWARELRDCSVEDWKQVA</sequence>
<evidence type="ECO:0000313" key="1">
    <source>
        <dbReference type="EMBL" id="GFX99280.1"/>
    </source>
</evidence>
<protein>
    <submittedName>
        <fullName evidence="1">Uncharacterized protein</fullName>
    </submittedName>
</protein>
<organism evidence="1 2">
    <name type="scientific">Trichonephila clavipes</name>
    <name type="common">Golden silk orbweaver</name>
    <name type="synonym">Nephila clavipes</name>
    <dbReference type="NCBI Taxonomy" id="2585209"/>
    <lineage>
        <taxon>Eukaryota</taxon>
        <taxon>Metazoa</taxon>
        <taxon>Ecdysozoa</taxon>
        <taxon>Arthropoda</taxon>
        <taxon>Chelicerata</taxon>
        <taxon>Arachnida</taxon>
        <taxon>Araneae</taxon>
        <taxon>Araneomorphae</taxon>
        <taxon>Entelegynae</taxon>
        <taxon>Araneoidea</taxon>
        <taxon>Nephilidae</taxon>
        <taxon>Trichonephila</taxon>
    </lineage>
</organism>
<evidence type="ECO:0000313" key="2">
    <source>
        <dbReference type="Proteomes" id="UP000887159"/>
    </source>
</evidence>
<dbReference type="EMBL" id="BMAU01021206">
    <property type="protein sequence ID" value="GFX99280.1"/>
    <property type="molecule type" value="Genomic_DNA"/>
</dbReference>
<accession>A0A8X6RS42</accession>
<keyword evidence="2" id="KW-1185">Reference proteome</keyword>
<reference evidence="1" key="1">
    <citation type="submission" date="2020-08" db="EMBL/GenBank/DDBJ databases">
        <title>Multicomponent nature underlies the extraordinary mechanical properties of spider dragline silk.</title>
        <authorList>
            <person name="Kono N."/>
            <person name="Nakamura H."/>
            <person name="Mori M."/>
            <person name="Yoshida Y."/>
            <person name="Ohtoshi R."/>
            <person name="Malay A.D."/>
            <person name="Moran D.A.P."/>
            <person name="Tomita M."/>
            <person name="Numata K."/>
            <person name="Arakawa K."/>
        </authorList>
    </citation>
    <scope>NUCLEOTIDE SEQUENCE</scope>
</reference>
<comment type="caution">
    <text evidence="1">The sequence shown here is derived from an EMBL/GenBank/DDBJ whole genome shotgun (WGS) entry which is preliminary data.</text>
</comment>
<name>A0A8X6RS42_TRICX</name>